<feature type="compositionally biased region" description="Low complexity" evidence="4">
    <location>
        <begin position="319"/>
        <end position="337"/>
    </location>
</feature>
<dbReference type="PANTHER" id="PTHR44436">
    <property type="entry name" value="F-BOX/WD REPEAT-CONTAINING PROTEIN 2"/>
    <property type="match status" value="1"/>
</dbReference>
<dbReference type="PROSITE" id="PS00678">
    <property type="entry name" value="WD_REPEATS_1"/>
    <property type="match status" value="2"/>
</dbReference>
<dbReference type="Gene3D" id="2.130.10.10">
    <property type="entry name" value="YVTN repeat-like/Quinoprotein amine dehydrogenase"/>
    <property type="match status" value="2"/>
</dbReference>
<comment type="caution">
    <text evidence="6">The sequence shown here is derived from an EMBL/GenBank/DDBJ whole genome shotgun (WGS) entry which is preliminary data.</text>
</comment>
<dbReference type="OrthoDB" id="19711at2759"/>
<dbReference type="AlphaFoldDB" id="A0A9Q0RF85"/>
<organism evidence="6 7">
    <name type="scientific">Anaeramoeba ignava</name>
    <name type="common">Anaerobic marine amoeba</name>
    <dbReference type="NCBI Taxonomy" id="1746090"/>
    <lineage>
        <taxon>Eukaryota</taxon>
        <taxon>Metamonada</taxon>
        <taxon>Anaeramoebidae</taxon>
        <taxon>Anaeramoeba</taxon>
    </lineage>
</organism>
<dbReference type="Proteomes" id="UP001149090">
    <property type="component" value="Unassembled WGS sequence"/>
</dbReference>
<keyword evidence="7" id="KW-1185">Reference proteome</keyword>
<keyword evidence="2" id="KW-0677">Repeat</keyword>
<protein>
    <submittedName>
        <fullName evidence="6">F-box/wd repeat-containing protein pof1</fullName>
    </submittedName>
</protein>
<dbReference type="InterPro" id="IPR001680">
    <property type="entry name" value="WD40_rpt"/>
</dbReference>
<proteinExistence type="predicted"/>
<dbReference type="SUPFAM" id="SSF81383">
    <property type="entry name" value="F-box domain"/>
    <property type="match status" value="1"/>
</dbReference>
<feature type="compositionally biased region" description="Basic and acidic residues" evidence="4">
    <location>
        <begin position="300"/>
        <end position="318"/>
    </location>
</feature>
<dbReference type="PROSITE" id="PS50294">
    <property type="entry name" value="WD_REPEATS_REGION"/>
    <property type="match status" value="3"/>
</dbReference>
<evidence type="ECO:0000259" key="5">
    <source>
        <dbReference type="PROSITE" id="PS50181"/>
    </source>
</evidence>
<dbReference type="SUPFAM" id="SSF50978">
    <property type="entry name" value="WD40 repeat-like"/>
    <property type="match status" value="2"/>
</dbReference>
<dbReference type="InterPro" id="IPR001810">
    <property type="entry name" value="F-box_dom"/>
</dbReference>
<dbReference type="CDD" id="cd00200">
    <property type="entry name" value="WD40"/>
    <property type="match status" value="1"/>
</dbReference>
<dbReference type="InterPro" id="IPR036047">
    <property type="entry name" value="F-box-like_dom_sf"/>
</dbReference>
<accession>A0A9Q0RF85</accession>
<dbReference type="InterPro" id="IPR019775">
    <property type="entry name" value="WD40_repeat_CS"/>
</dbReference>
<gene>
    <name evidence="6" type="ORF">M0811_05564</name>
</gene>
<evidence type="ECO:0000313" key="6">
    <source>
        <dbReference type="EMBL" id="KAJ5077874.1"/>
    </source>
</evidence>
<dbReference type="InterPro" id="IPR020472">
    <property type="entry name" value="WD40_PAC1"/>
</dbReference>
<feature type="repeat" description="WD" evidence="3">
    <location>
        <begin position="502"/>
        <end position="535"/>
    </location>
</feature>
<feature type="repeat" description="WD" evidence="3">
    <location>
        <begin position="543"/>
        <end position="573"/>
    </location>
</feature>
<sequence>MGPLMSKKQMIENSFQLIDELPEELVFYVFQFLGAKDLIKISLVCRYTHSIANDNFIWRNLFVRKFTHLIHVPVPPPSLRTWKHYYLHRVNWTNKWYKKNSRILFQIRYEGGSNRAKFTSHDEFATANWDGTIKLWSISKKKCLCTLPIEYIGPAWSICVSSNRTQIIGAAKNNDIHIYNLPKPNNRGNLFSSIKKSPIFQKKPKKKEKKQMIESGMSSIRRYLHFRRSIELSQEDQQTINTNINNPNLNNSNNLSYLNQSKNINLENSNQEINLEKSTPNPNPNPNSNSIQKIKKTRSKIKEREIEKEKYEIKKKNQIENQNQNQNQNQNENENENQIQNEKEIENQIQNSNPKEIIKENKIENENENENKFINEFINENEKEKTKNSQKINYDLLSEKFEKEKEITEEETEKQKILEPIVLRGHEGNISCVKFNSEILISGSSDSTARIWDLEKYECKSVLHHQNAVWALDFLGEHLLTGCKDTAVWWWNTSREEVVELLFGHKGPISTLQYQKSLVISGSYDSTCRVWDLRSSNRCVGKLKGHTGPVSCLQFDDNIVVTGSFDSTVKFWDRRKLSAGAVLTLKENDSKTWILSMEYLDGKILLSSNMGEVKILDFRTKEMLEVEESELISKWTKMSSDELYFWW</sequence>
<keyword evidence="1 3" id="KW-0853">WD repeat</keyword>
<dbReference type="PRINTS" id="PR00320">
    <property type="entry name" value="GPROTEINBRPT"/>
</dbReference>
<dbReference type="InterPro" id="IPR042627">
    <property type="entry name" value="FBXW2"/>
</dbReference>
<evidence type="ECO:0000256" key="4">
    <source>
        <dbReference type="SAM" id="MobiDB-lite"/>
    </source>
</evidence>
<feature type="domain" description="F-box" evidence="5">
    <location>
        <begin position="15"/>
        <end position="61"/>
    </location>
</feature>
<feature type="region of interest" description="Disordered" evidence="4">
    <location>
        <begin position="274"/>
        <end position="337"/>
    </location>
</feature>
<dbReference type="EMBL" id="JAPDFW010000056">
    <property type="protein sequence ID" value="KAJ5077874.1"/>
    <property type="molecule type" value="Genomic_DNA"/>
</dbReference>
<evidence type="ECO:0000256" key="2">
    <source>
        <dbReference type="ARBA" id="ARBA00022737"/>
    </source>
</evidence>
<reference evidence="6" key="1">
    <citation type="submission" date="2022-10" db="EMBL/GenBank/DDBJ databases">
        <title>Novel sulphate-reducing endosymbionts in the free-living metamonad Anaeramoeba.</title>
        <authorList>
            <person name="Jerlstrom-Hultqvist J."/>
            <person name="Cepicka I."/>
            <person name="Gallot-Lavallee L."/>
            <person name="Salas-Leiva D."/>
            <person name="Curtis B.A."/>
            <person name="Zahonova K."/>
            <person name="Pipaliya S."/>
            <person name="Dacks J."/>
            <person name="Roger A.J."/>
        </authorList>
    </citation>
    <scope>NUCLEOTIDE SEQUENCE</scope>
    <source>
        <strain evidence="6">BMAN</strain>
    </source>
</reference>
<dbReference type="PROSITE" id="PS50181">
    <property type="entry name" value="FBOX"/>
    <property type="match status" value="1"/>
</dbReference>
<feature type="repeat" description="WD" evidence="3">
    <location>
        <begin position="423"/>
        <end position="462"/>
    </location>
</feature>
<evidence type="ECO:0000256" key="1">
    <source>
        <dbReference type="ARBA" id="ARBA00022574"/>
    </source>
</evidence>
<name>A0A9Q0RF85_ANAIG</name>
<evidence type="ECO:0000256" key="3">
    <source>
        <dbReference type="PROSITE-ProRule" id="PRU00221"/>
    </source>
</evidence>
<dbReference type="Pfam" id="PF12937">
    <property type="entry name" value="F-box-like"/>
    <property type="match status" value="1"/>
</dbReference>
<dbReference type="PANTHER" id="PTHR44436:SF1">
    <property type="entry name" value="F-BOX_WD REPEAT-CONTAINING PROTEIN 2"/>
    <property type="match status" value="1"/>
</dbReference>
<dbReference type="Gene3D" id="1.20.1280.50">
    <property type="match status" value="1"/>
</dbReference>
<dbReference type="Pfam" id="PF00400">
    <property type="entry name" value="WD40"/>
    <property type="match status" value="3"/>
</dbReference>
<dbReference type="InterPro" id="IPR015943">
    <property type="entry name" value="WD40/YVTN_repeat-like_dom_sf"/>
</dbReference>
<dbReference type="SMART" id="SM00256">
    <property type="entry name" value="FBOX"/>
    <property type="match status" value="1"/>
</dbReference>
<dbReference type="SMART" id="SM00320">
    <property type="entry name" value="WD40"/>
    <property type="match status" value="6"/>
</dbReference>
<dbReference type="PROSITE" id="PS50082">
    <property type="entry name" value="WD_REPEATS_2"/>
    <property type="match status" value="3"/>
</dbReference>
<dbReference type="InterPro" id="IPR036322">
    <property type="entry name" value="WD40_repeat_dom_sf"/>
</dbReference>
<evidence type="ECO:0000313" key="7">
    <source>
        <dbReference type="Proteomes" id="UP001149090"/>
    </source>
</evidence>